<keyword evidence="6" id="KW-1185">Reference proteome</keyword>
<dbReference type="InterPro" id="IPR025734">
    <property type="entry name" value="EspG"/>
</dbReference>
<sequence length="248" mass="25938">MSASAFDILWHDLGLGAVPEPLDVHSVGYTGDERADIRREVYGNLAERGLYDGRDPDPEVVERLAALAGATASVECEALVDVDDEVPFRAVAAGDGRRATLAVQPSRTIGLSAIRPTELATAIMEVLPWFEPGPGLGVSLPASALEGRVADPVFAGGGGGRSDARDRQLSEVLAIQARPVLGAGQFSVRVRTGRGASRRVGGVSWFVTDVGAYLGSLEERRGGQAWVSVIPADAARVAGKIADLLDEA</sequence>
<protein>
    <submittedName>
        <fullName evidence="5">ESX secretion-associated protein EspG</fullName>
    </submittedName>
</protein>
<name>A0ABN2Q414_9PSEU</name>
<comment type="caution">
    <text evidence="5">The sequence shown here is derived from an EMBL/GenBank/DDBJ whole genome shotgun (WGS) entry which is preliminary data.</text>
</comment>
<dbReference type="Proteomes" id="UP001501116">
    <property type="component" value="Unassembled WGS sequence"/>
</dbReference>
<gene>
    <name evidence="5" type="ORF">GCM10009754_09150</name>
</gene>
<comment type="subcellular location">
    <subcellularLocation>
        <location evidence="1">Cytoplasm</location>
    </subcellularLocation>
</comment>
<evidence type="ECO:0000256" key="3">
    <source>
        <dbReference type="ARBA" id="ARBA00022490"/>
    </source>
</evidence>
<proteinExistence type="inferred from homology"/>
<evidence type="ECO:0000256" key="1">
    <source>
        <dbReference type="ARBA" id="ARBA00004496"/>
    </source>
</evidence>
<reference evidence="5 6" key="1">
    <citation type="journal article" date="2019" name="Int. J. Syst. Evol. Microbiol.">
        <title>The Global Catalogue of Microorganisms (GCM) 10K type strain sequencing project: providing services to taxonomists for standard genome sequencing and annotation.</title>
        <authorList>
            <consortium name="The Broad Institute Genomics Platform"/>
            <consortium name="The Broad Institute Genome Sequencing Center for Infectious Disease"/>
            <person name="Wu L."/>
            <person name="Ma J."/>
        </authorList>
    </citation>
    <scope>NUCLEOTIDE SEQUENCE [LARGE SCALE GENOMIC DNA]</scope>
    <source>
        <strain evidence="5 6">JCM 14545</strain>
    </source>
</reference>
<dbReference type="EMBL" id="BAAANN010000003">
    <property type="protein sequence ID" value="GAA1943821.1"/>
    <property type="molecule type" value="Genomic_DNA"/>
</dbReference>
<evidence type="ECO:0000256" key="2">
    <source>
        <dbReference type="ARBA" id="ARBA00006411"/>
    </source>
</evidence>
<evidence type="ECO:0000313" key="6">
    <source>
        <dbReference type="Proteomes" id="UP001501116"/>
    </source>
</evidence>
<evidence type="ECO:0000313" key="5">
    <source>
        <dbReference type="EMBL" id="GAA1943821.1"/>
    </source>
</evidence>
<evidence type="ECO:0000256" key="4">
    <source>
        <dbReference type="ARBA" id="ARBA00023186"/>
    </source>
</evidence>
<keyword evidence="4" id="KW-0143">Chaperone</keyword>
<comment type="similarity">
    <text evidence="2">Belongs to the EspG family.</text>
</comment>
<accession>A0ABN2Q414</accession>
<dbReference type="Pfam" id="PF14011">
    <property type="entry name" value="ESX-1_EspG"/>
    <property type="match status" value="1"/>
</dbReference>
<organism evidence="5 6">
    <name type="scientific">Amycolatopsis minnesotensis</name>
    <dbReference type="NCBI Taxonomy" id="337894"/>
    <lineage>
        <taxon>Bacteria</taxon>
        <taxon>Bacillati</taxon>
        <taxon>Actinomycetota</taxon>
        <taxon>Actinomycetes</taxon>
        <taxon>Pseudonocardiales</taxon>
        <taxon>Pseudonocardiaceae</taxon>
        <taxon>Amycolatopsis</taxon>
    </lineage>
</organism>
<keyword evidence="3" id="KW-0963">Cytoplasm</keyword>